<reference evidence="2" key="1">
    <citation type="journal article" date="2014" name="Int. J. Syst. Evol. Microbiol.">
        <title>Complete genome sequence of Corynebacterium casei LMG S-19264T (=DSM 44701T), isolated from a smear-ripened cheese.</title>
        <authorList>
            <consortium name="US DOE Joint Genome Institute (JGI-PGF)"/>
            <person name="Walter F."/>
            <person name="Albersmeier A."/>
            <person name="Kalinowski J."/>
            <person name="Ruckert C."/>
        </authorList>
    </citation>
    <scope>NUCLEOTIDE SEQUENCE</scope>
    <source>
        <strain evidence="2">CGMCC 1.15763</strain>
    </source>
</reference>
<dbReference type="AlphaFoldDB" id="A0A917HY42"/>
<dbReference type="GO" id="GO:0008757">
    <property type="term" value="F:S-adenosylmethionine-dependent methyltransferase activity"/>
    <property type="evidence" value="ECO:0007669"/>
    <property type="project" value="InterPro"/>
</dbReference>
<proteinExistence type="predicted"/>
<gene>
    <name evidence="2" type="ORF">GCM10011416_14630</name>
</gene>
<dbReference type="Gene3D" id="3.40.50.150">
    <property type="entry name" value="Vaccinia Virus protein VP39"/>
    <property type="match status" value="1"/>
</dbReference>
<dbReference type="CDD" id="cd02440">
    <property type="entry name" value="AdoMet_MTases"/>
    <property type="match status" value="1"/>
</dbReference>
<keyword evidence="3" id="KW-1185">Reference proteome</keyword>
<feature type="domain" description="Methyltransferase type 11" evidence="1">
    <location>
        <begin position="65"/>
        <end position="162"/>
    </location>
</feature>
<accession>A0A917HY42</accession>
<keyword evidence="2" id="KW-0489">Methyltransferase</keyword>
<dbReference type="SUPFAM" id="SSF53335">
    <property type="entry name" value="S-adenosyl-L-methionine-dependent methyltransferases"/>
    <property type="match status" value="1"/>
</dbReference>
<name>A0A917HY42_9FLAO</name>
<comment type="caution">
    <text evidence="2">The sequence shown here is derived from an EMBL/GenBank/DDBJ whole genome shotgun (WGS) entry which is preliminary data.</text>
</comment>
<protein>
    <submittedName>
        <fullName evidence="2">Methyltransferase</fullName>
    </submittedName>
</protein>
<reference evidence="2" key="2">
    <citation type="submission" date="2020-09" db="EMBL/GenBank/DDBJ databases">
        <authorList>
            <person name="Sun Q."/>
            <person name="Zhou Y."/>
        </authorList>
    </citation>
    <scope>NUCLEOTIDE SEQUENCE</scope>
    <source>
        <strain evidence="2">CGMCC 1.15763</strain>
    </source>
</reference>
<dbReference type="GO" id="GO:0032259">
    <property type="term" value="P:methylation"/>
    <property type="evidence" value="ECO:0007669"/>
    <property type="project" value="UniProtKB-KW"/>
</dbReference>
<evidence type="ECO:0000313" key="3">
    <source>
        <dbReference type="Proteomes" id="UP000633278"/>
    </source>
</evidence>
<dbReference type="InterPro" id="IPR013216">
    <property type="entry name" value="Methyltransf_11"/>
</dbReference>
<dbReference type="Proteomes" id="UP000633278">
    <property type="component" value="Unassembled WGS sequence"/>
</dbReference>
<keyword evidence="2" id="KW-0808">Transferase</keyword>
<evidence type="ECO:0000259" key="1">
    <source>
        <dbReference type="Pfam" id="PF08241"/>
    </source>
</evidence>
<evidence type="ECO:0000313" key="2">
    <source>
        <dbReference type="EMBL" id="GGG97660.1"/>
    </source>
</evidence>
<dbReference type="EMBL" id="BMJW01000002">
    <property type="protein sequence ID" value="GGG97660.1"/>
    <property type="molecule type" value="Genomic_DNA"/>
</dbReference>
<organism evidence="2 3">
    <name type="scientific">Polaribacter pacificus</name>
    <dbReference type="NCBI Taxonomy" id="1775173"/>
    <lineage>
        <taxon>Bacteria</taxon>
        <taxon>Pseudomonadati</taxon>
        <taxon>Bacteroidota</taxon>
        <taxon>Flavobacteriia</taxon>
        <taxon>Flavobacteriales</taxon>
        <taxon>Flavobacteriaceae</taxon>
    </lineage>
</organism>
<sequence>MHLEILSYFNENSMSNKQLINRNIEVFYNKASEETRLNKGMGIFEFERIKQLIEKHLKSTASIIIDVGGGTGKYSEWLAKKGHQVHLVEPVLKHIKIAQNRSDRLKNKFSVALGESRNLSFKNNFADLVILHGPLYHLQKEEDRELTILEAKRVLKKDGIILGFAINYTASTLTGLLNGLIHKNSFFEMCKVELSTGIHNPPDDFPWLLVEAYYHKPEQLKDEFIRHNLFYLNTYAVEGMSWLDKAYFENMLNDKKKKILLELISITENDPYLLPFSPHMMIAVKKQTNYGK</sequence>
<dbReference type="InterPro" id="IPR029063">
    <property type="entry name" value="SAM-dependent_MTases_sf"/>
</dbReference>
<dbReference type="Pfam" id="PF08241">
    <property type="entry name" value="Methyltransf_11"/>
    <property type="match status" value="1"/>
</dbReference>